<organism evidence="1 2">
    <name type="scientific">Cryptosporangium minutisporangium</name>
    <dbReference type="NCBI Taxonomy" id="113569"/>
    <lineage>
        <taxon>Bacteria</taxon>
        <taxon>Bacillati</taxon>
        <taxon>Actinomycetota</taxon>
        <taxon>Actinomycetes</taxon>
        <taxon>Cryptosporangiales</taxon>
        <taxon>Cryptosporangiaceae</taxon>
        <taxon>Cryptosporangium</taxon>
    </lineage>
</organism>
<dbReference type="InterPro" id="IPR011335">
    <property type="entry name" value="Restrct_endonuc-II-like"/>
</dbReference>
<keyword evidence="2" id="KW-1185">Reference proteome</keyword>
<dbReference type="Proteomes" id="UP001501676">
    <property type="component" value="Unassembled WGS sequence"/>
</dbReference>
<evidence type="ECO:0008006" key="3">
    <source>
        <dbReference type="Google" id="ProtNLM"/>
    </source>
</evidence>
<proteinExistence type="predicted"/>
<gene>
    <name evidence="1" type="ORF">GCM10020369_48240</name>
</gene>
<accession>A0ABP6T4C3</accession>
<evidence type="ECO:0000313" key="1">
    <source>
        <dbReference type="EMBL" id="GAA3391211.1"/>
    </source>
</evidence>
<dbReference type="SUPFAM" id="SSF52980">
    <property type="entry name" value="Restriction endonuclease-like"/>
    <property type="match status" value="1"/>
</dbReference>
<sequence>MPRACGQLTRRDERFAHSRVMPRRPHKPAALRGQCFLGSEAVRAGLLTRRQLCSQGWRKFGHDVYADADLGDTHLVRCRAIGLVLPSGAAITGRSAACLDGLPIDQKDALVHVLAPLGTRLERPQCRVARTGWLPHGHIRPGSDPPVTASTRTAWEIASESDVVEAVVALDVLFRANRPRQEAMGSWVAAYPDSAAASAIALADGRSESPQESRARVRIVLEGFPPPTPQYEVVANGRFVARVDLAWPEVKVAVEYDGAWHAEPGQMAKDRARLNRLMDAGWTVLHLTSATLKHPSLFAAFCAQLRSALGV</sequence>
<dbReference type="EMBL" id="BAAAYN010000031">
    <property type="protein sequence ID" value="GAA3391211.1"/>
    <property type="molecule type" value="Genomic_DNA"/>
</dbReference>
<reference evidence="2" key="1">
    <citation type="journal article" date="2019" name="Int. J. Syst. Evol. Microbiol.">
        <title>The Global Catalogue of Microorganisms (GCM) 10K type strain sequencing project: providing services to taxonomists for standard genome sequencing and annotation.</title>
        <authorList>
            <consortium name="The Broad Institute Genomics Platform"/>
            <consortium name="The Broad Institute Genome Sequencing Center for Infectious Disease"/>
            <person name="Wu L."/>
            <person name="Ma J."/>
        </authorList>
    </citation>
    <scope>NUCLEOTIDE SEQUENCE [LARGE SCALE GENOMIC DNA]</scope>
    <source>
        <strain evidence="2">JCM 9458</strain>
    </source>
</reference>
<dbReference type="Gene3D" id="3.40.960.10">
    <property type="entry name" value="VSR Endonuclease"/>
    <property type="match status" value="1"/>
</dbReference>
<protein>
    <recommendedName>
        <fullName evidence="3">DUF559 domain-containing protein</fullName>
    </recommendedName>
</protein>
<evidence type="ECO:0000313" key="2">
    <source>
        <dbReference type="Proteomes" id="UP001501676"/>
    </source>
</evidence>
<comment type="caution">
    <text evidence="1">The sequence shown here is derived from an EMBL/GenBank/DDBJ whole genome shotgun (WGS) entry which is preliminary data.</text>
</comment>
<name>A0ABP6T4C3_9ACTN</name>